<accession>A0A6I3LMC3</accession>
<dbReference type="Proteomes" id="UP000438760">
    <property type="component" value="Unassembled WGS sequence"/>
</dbReference>
<evidence type="ECO:0000256" key="1">
    <source>
        <dbReference type="SAM" id="Phobius"/>
    </source>
</evidence>
<keyword evidence="1" id="KW-0812">Transmembrane</keyword>
<keyword evidence="3" id="KW-1185">Reference proteome</keyword>
<keyword evidence="1" id="KW-0472">Membrane</keyword>
<reference evidence="2 3" key="1">
    <citation type="submission" date="2019-11" db="EMBL/GenBank/DDBJ databases">
        <title>Genome of Strain BIT-d1.</title>
        <authorList>
            <person name="Yang Y."/>
        </authorList>
    </citation>
    <scope>NUCLEOTIDE SEQUENCE [LARGE SCALE GENOMIC DNA]</scope>
    <source>
        <strain evidence="2 3">BIT-d1</strain>
    </source>
</reference>
<evidence type="ECO:0000313" key="2">
    <source>
        <dbReference type="EMBL" id="MTG97731.1"/>
    </source>
</evidence>
<gene>
    <name evidence="2" type="ORF">GJV76_06195</name>
</gene>
<feature type="transmembrane region" description="Helical" evidence="1">
    <location>
        <begin position="33"/>
        <end position="51"/>
    </location>
</feature>
<comment type="caution">
    <text evidence="2">The sequence shown here is derived from an EMBL/GenBank/DDBJ whole genome shotgun (WGS) entry which is preliminary data.</text>
</comment>
<keyword evidence="1" id="KW-1133">Transmembrane helix</keyword>
<organism evidence="2 3">
    <name type="scientific">Myroides albus</name>
    <dbReference type="NCBI Taxonomy" id="2562892"/>
    <lineage>
        <taxon>Bacteria</taxon>
        <taxon>Pseudomonadati</taxon>
        <taxon>Bacteroidota</taxon>
        <taxon>Flavobacteriia</taxon>
        <taxon>Flavobacteriales</taxon>
        <taxon>Flavobacteriaceae</taxon>
        <taxon>Myroides</taxon>
    </lineage>
</organism>
<evidence type="ECO:0000313" key="3">
    <source>
        <dbReference type="Proteomes" id="UP000438760"/>
    </source>
</evidence>
<sequence length="103" mass="11584">MKLNKVIGYLNALLSMSLGLLFFIGLIYDSGSWLLNTLVGVVSIAIGFVFYKRTRAMKVLKGDQFVSFIRYDILSSSLALFVVSLLFAMAFYRVFVENYAVFG</sequence>
<dbReference type="AlphaFoldDB" id="A0A6I3LMC3"/>
<dbReference type="RefSeq" id="WP_155091772.1">
    <property type="nucleotide sequence ID" value="NZ_CP102754.1"/>
</dbReference>
<dbReference type="EMBL" id="WMJX01000009">
    <property type="protein sequence ID" value="MTG97731.1"/>
    <property type="molecule type" value="Genomic_DNA"/>
</dbReference>
<name>A0A6I3LMC3_9FLAO</name>
<protein>
    <submittedName>
        <fullName evidence="2">Uncharacterized protein</fullName>
    </submittedName>
</protein>
<feature type="transmembrane region" description="Helical" evidence="1">
    <location>
        <begin position="71"/>
        <end position="95"/>
    </location>
</feature>
<feature type="transmembrane region" description="Helical" evidence="1">
    <location>
        <begin position="7"/>
        <end position="27"/>
    </location>
</feature>
<proteinExistence type="predicted"/>